<evidence type="ECO:0000256" key="3">
    <source>
        <dbReference type="SAM" id="MobiDB-lite"/>
    </source>
</evidence>
<dbReference type="PANTHER" id="PTHR33021">
    <property type="entry name" value="BLUE COPPER PROTEIN"/>
    <property type="match status" value="1"/>
</dbReference>
<dbReference type="InterPro" id="IPR039391">
    <property type="entry name" value="Phytocyanin-like"/>
</dbReference>
<gene>
    <name evidence="6" type="ORF">E3N88_28757</name>
</gene>
<dbReference type="FunFam" id="2.60.40.420:FF:000034">
    <property type="entry name" value="Cupredoxin superfamily protein"/>
    <property type="match status" value="1"/>
</dbReference>
<evidence type="ECO:0000256" key="2">
    <source>
        <dbReference type="ARBA" id="ARBA00023180"/>
    </source>
</evidence>
<dbReference type="AlphaFoldDB" id="A0A5N6N1D2"/>
<dbReference type="GO" id="GO:0005886">
    <property type="term" value="C:plasma membrane"/>
    <property type="evidence" value="ECO:0007669"/>
    <property type="project" value="TreeGrafter"/>
</dbReference>
<organism evidence="6 7">
    <name type="scientific">Mikania micrantha</name>
    <name type="common">bitter vine</name>
    <dbReference type="NCBI Taxonomy" id="192012"/>
    <lineage>
        <taxon>Eukaryota</taxon>
        <taxon>Viridiplantae</taxon>
        <taxon>Streptophyta</taxon>
        <taxon>Embryophyta</taxon>
        <taxon>Tracheophyta</taxon>
        <taxon>Spermatophyta</taxon>
        <taxon>Magnoliopsida</taxon>
        <taxon>eudicotyledons</taxon>
        <taxon>Gunneridae</taxon>
        <taxon>Pentapetalae</taxon>
        <taxon>asterids</taxon>
        <taxon>campanulids</taxon>
        <taxon>Asterales</taxon>
        <taxon>Asteraceae</taxon>
        <taxon>Asteroideae</taxon>
        <taxon>Heliantheae alliance</taxon>
        <taxon>Eupatorieae</taxon>
        <taxon>Mikania</taxon>
    </lineage>
</organism>
<sequence>MFVMFSSICFHNIMAQTSHVVGDAVGWTTPVGGEAVYAKWASLQTFMVGDILIFNFTSEKHNVAEVSAAAYNSCTFTNPTTVVNSPASVTLTTTGNHFYVCTLASHCKEGQKLSINVFPPDGSTPALKIPATPETPGILPTPDFAPASSPSFNPTMPPIVTSDGTTPPPPPSGAPSFTAMVPPIFLAIGFSFL</sequence>
<dbReference type="InterPro" id="IPR008972">
    <property type="entry name" value="Cupredoxin"/>
</dbReference>
<keyword evidence="7" id="KW-1185">Reference proteome</keyword>
<dbReference type="Pfam" id="PF02298">
    <property type="entry name" value="Cu_bind_like"/>
    <property type="match status" value="1"/>
</dbReference>
<evidence type="ECO:0000256" key="1">
    <source>
        <dbReference type="ARBA" id="ARBA00023157"/>
    </source>
</evidence>
<dbReference type="Gene3D" id="2.60.40.420">
    <property type="entry name" value="Cupredoxins - blue copper proteins"/>
    <property type="match status" value="1"/>
</dbReference>
<dbReference type="EMBL" id="SZYD01000014">
    <property type="protein sequence ID" value="KAD4180166.1"/>
    <property type="molecule type" value="Genomic_DNA"/>
</dbReference>
<dbReference type="OrthoDB" id="2015260at2759"/>
<name>A0A5N6N1D2_9ASTR</name>
<dbReference type="GO" id="GO:0009055">
    <property type="term" value="F:electron transfer activity"/>
    <property type="evidence" value="ECO:0007669"/>
    <property type="project" value="InterPro"/>
</dbReference>
<feature type="chain" id="PRO_5024402932" description="Phytocyanin domain-containing protein" evidence="4">
    <location>
        <begin position="16"/>
        <end position="193"/>
    </location>
</feature>
<feature type="domain" description="Phytocyanin" evidence="5">
    <location>
        <begin position="17"/>
        <end position="119"/>
    </location>
</feature>
<evidence type="ECO:0000259" key="5">
    <source>
        <dbReference type="PROSITE" id="PS51485"/>
    </source>
</evidence>
<dbReference type="SUPFAM" id="SSF49503">
    <property type="entry name" value="Cupredoxins"/>
    <property type="match status" value="1"/>
</dbReference>
<reference evidence="6 7" key="1">
    <citation type="submission" date="2019-05" db="EMBL/GenBank/DDBJ databases">
        <title>Mikania micrantha, genome provides insights into the molecular mechanism of rapid growth.</title>
        <authorList>
            <person name="Liu B."/>
        </authorList>
    </citation>
    <scope>NUCLEOTIDE SEQUENCE [LARGE SCALE GENOMIC DNA]</scope>
    <source>
        <strain evidence="6">NLD-2019</strain>
        <tissue evidence="6">Leaf</tissue>
    </source>
</reference>
<evidence type="ECO:0000313" key="6">
    <source>
        <dbReference type="EMBL" id="KAD4180166.1"/>
    </source>
</evidence>
<evidence type="ECO:0000256" key="4">
    <source>
        <dbReference type="SAM" id="SignalP"/>
    </source>
</evidence>
<comment type="caution">
    <text evidence="6">The sequence shown here is derived from an EMBL/GenBank/DDBJ whole genome shotgun (WGS) entry which is preliminary data.</text>
</comment>
<feature type="signal peptide" evidence="4">
    <location>
        <begin position="1"/>
        <end position="15"/>
    </location>
</feature>
<accession>A0A5N6N1D2</accession>
<dbReference type="InterPro" id="IPR003245">
    <property type="entry name" value="Phytocyanin_dom"/>
</dbReference>
<keyword evidence="1" id="KW-1015">Disulfide bond</keyword>
<dbReference type="Proteomes" id="UP000326396">
    <property type="component" value="Linkage Group LG4"/>
</dbReference>
<keyword evidence="4" id="KW-0732">Signal</keyword>
<dbReference type="PROSITE" id="PS51485">
    <property type="entry name" value="PHYTOCYANIN"/>
    <property type="match status" value="1"/>
</dbReference>
<dbReference type="PANTHER" id="PTHR33021:SF496">
    <property type="entry name" value="OS08G0482700 PROTEIN"/>
    <property type="match status" value="1"/>
</dbReference>
<protein>
    <recommendedName>
        <fullName evidence="5">Phytocyanin domain-containing protein</fullName>
    </recommendedName>
</protein>
<proteinExistence type="predicted"/>
<feature type="region of interest" description="Disordered" evidence="3">
    <location>
        <begin position="150"/>
        <end position="174"/>
    </location>
</feature>
<evidence type="ECO:0000313" key="7">
    <source>
        <dbReference type="Proteomes" id="UP000326396"/>
    </source>
</evidence>
<keyword evidence="2" id="KW-0325">Glycoprotein</keyword>